<dbReference type="FunFam" id="3.30.56.130:FF:000001">
    <property type="entry name" value="Transcriptional regulator CtsR"/>
    <property type="match status" value="1"/>
</dbReference>
<evidence type="ECO:0000313" key="10">
    <source>
        <dbReference type="EMBL" id="SFH76126.1"/>
    </source>
</evidence>
<evidence type="ECO:0000256" key="7">
    <source>
        <dbReference type="ARBA" id="ARBA00023163"/>
    </source>
</evidence>
<dbReference type="PIRSF" id="PIRSF010607">
    <property type="entry name" value="Txn_repr_CtsR"/>
    <property type="match status" value="1"/>
</dbReference>
<keyword evidence="7" id="KW-0804">Transcription</keyword>
<gene>
    <name evidence="10" type="ORF">SAMN04489868_12047</name>
</gene>
<keyword evidence="11" id="KW-1185">Reference proteome</keyword>
<organism evidence="10 11">
    <name type="scientific">Pisciglobus halotolerans</name>
    <dbReference type="NCBI Taxonomy" id="745365"/>
    <lineage>
        <taxon>Bacteria</taxon>
        <taxon>Bacillati</taxon>
        <taxon>Bacillota</taxon>
        <taxon>Bacilli</taxon>
        <taxon>Lactobacillales</taxon>
        <taxon>Carnobacteriaceae</taxon>
    </lineage>
</organism>
<keyword evidence="4" id="KW-0805">Transcription regulation</keyword>
<proteinExistence type="inferred from homology"/>
<feature type="domain" description="CtsR C-terminal dimerization" evidence="9">
    <location>
        <begin position="97"/>
        <end position="167"/>
    </location>
</feature>
<dbReference type="AlphaFoldDB" id="A0A1I3CP71"/>
<dbReference type="Pfam" id="PF05848">
    <property type="entry name" value="CtsR"/>
    <property type="match status" value="1"/>
</dbReference>
<accession>A0A1I3CP71</accession>
<dbReference type="Gene3D" id="3.30.56.130">
    <property type="entry name" value="Transcriptional regulator CtsR, winged HTH domain"/>
    <property type="match status" value="1"/>
</dbReference>
<dbReference type="InterPro" id="IPR041902">
    <property type="entry name" value="CtsR_N_sf"/>
</dbReference>
<evidence type="ECO:0000256" key="3">
    <source>
        <dbReference type="ARBA" id="ARBA00022491"/>
    </source>
</evidence>
<evidence type="ECO:0000259" key="8">
    <source>
        <dbReference type="Pfam" id="PF05848"/>
    </source>
</evidence>
<keyword evidence="5" id="KW-0346">Stress response</keyword>
<dbReference type="GO" id="GO:0003677">
    <property type="term" value="F:DNA binding"/>
    <property type="evidence" value="ECO:0007669"/>
    <property type="project" value="UniProtKB-KW"/>
</dbReference>
<dbReference type="InterPro" id="IPR041908">
    <property type="entry name" value="CtsR_C_sf"/>
</dbReference>
<dbReference type="InterPro" id="IPR008463">
    <property type="entry name" value="CtsR"/>
</dbReference>
<name>A0A1I3CP71_9LACT</name>
<sequence length="174" mass="20101">MLKTVMILGKVAVVFSNNRHMDHQNMSDIIEAYLKKVLGQTNQVEIRRSEMADQFNCVPSQINYVINTRFTVQKGYLVESKRGGGGYIRIIKVKLLDEAEMLDTMIDIVGDQISETDADSIIQKLYEDEVVTKREAVLMMSTMSKSILMLEARTEKMMRARILKTYLNHLRYEK</sequence>
<keyword evidence="3" id="KW-0678">Repressor</keyword>
<evidence type="ECO:0000256" key="4">
    <source>
        <dbReference type="ARBA" id="ARBA00023015"/>
    </source>
</evidence>
<dbReference type="Proteomes" id="UP000198668">
    <property type="component" value="Unassembled WGS sequence"/>
</dbReference>
<evidence type="ECO:0000313" key="11">
    <source>
        <dbReference type="Proteomes" id="UP000198668"/>
    </source>
</evidence>
<dbReference type="InterPro" id="IPR041473">
    <property type="entry name" value="CtsR_C"/>
</dbReference>
<dbReference type="Gene3D" id="1.10.1200.150">
    <property type="entry name" value="Transcriptional regulator CtsR, C-terminal domain"/>
    <property type="match status" value="1"/>
</dbReference>
<dbReference type="Pfam" id="PF17727">
    <property type="entry name" value="CtsR_C"/>
    <property type="match status" value="1"/>
</dbReference>
<feature type="domain" description="CtsR N-terminal HTH" evidence="8">
    <location>
        <begin position="25"/>
        <end position="94"/>
    </location>
</feature>
<dbReference type="EMBL" id="FOQE01000020">
    <property type="protein sequence ID" value="SFH76126.1"/>
    <property type="molecule type" value="Genomic_DNA"/>
</dbReference>
<protein>
    <recommendedName>
        <fullName evidence="2">Transcriptional regulator CtsR</fullName>
    </recommendedName>
</protein>
<evidence type="ECO:0000256" key="2">
    <source>
        <dbReference type="ARBA" id="ARBA00014129"/>
    </source>
</evidence>
<evidence type="ECO:0000256" key="5">
    <source>
        <dbReference type="ARBA" id="ARBA00023016"/>
    </source>
</evidence>
<evidence type="ECO:0000256" key="6">
    <source>
        <dbReference type="ARBA" id="ARBA00023125"/>
    </source>
</evidence>
<dbReference type="GO" id="GO:0006355">
    <property type="term" value="P:regulation of DNA-templated transcription"/>
    <property type="evidence" value="ECO:0007669"/>
    <property type="project" value="InterPro"/>
</dbReference>
<keyword evidence="6" id="KW-0238">DNA-binding</keyword>
<reference evidence="10 11" key="1">
    <citation type="submission" date="2016-10" db="EMBL/GenBank/DDBJ databases">
        <authorList>
            <person name="de Groot N.N."/>
        </authorList>
    </citation>
    <scope>NUCLEOTIDE SEQUENCE [LARGE SCALE GENOMIC DNA]</scope>
    <source>
        <strain evidence="10 11">DSM 27630</strain>
    </source>
</reference>
<comment type="similarity">
    <text evidence="1">Belongs to the CtsR family.</text>
</comment>
<dbReference type="InterPro" id="IPR040465">
    <property type="entry name" value="CtsR_N"/>
</dbReference>
<evidence type="ECO:0000259" key="9">
    <source>
        <dbReference type="Pfam" id="PF17727"/>
    </source>
</evidence>
<evidence type="ECO:0000256" key="1">
    <source>
        <dbReference type="ARBA" id="ARBA00010189"/>
    </source>
</evidence>